<dbReference type="Pfam" id="PF25150">
    <property type="entry name" value="TPR_Trm732"/>
    <property type="match status" value="1"/>
</dbReference>
<sequence length="1642" mass="182474">MTIFIFSSGQADAVMKSVVSEDQISCDVKDTLRIFLQKLTENAASVRYYCTDICSHVFCMFLEDITTGREVLKAECSALLNKVAELIPAVMSDEATRNGPLCYQTVKVCLQVFQLLPGQVALMVYSKESANMSLRDILEFLMSVILGEVSSRDTRLLAGTAVAMLLTTATDSQCAGSAAWSLLQITNTEPWRLTVGELQVDCRPRRQDGVDRLAVCRGLLTCCRNDILVSHHSNQGTCLLLNGLFPFISALCEEKLDCHYYVFQVFTIWLKRLRECLSEVWEVTGAPLDSDLQQHLTQIIWSNAESPLDGVAEVARSAFCLFMEIYDKDCLHFENTDKRLYVELLNSISELPWESKAKYLPLTALLPYAGTDKVLELYPALSSHILKCLSTNHLSPCASEVYRSLLQEQKRELIINASQEAPPTEQDSANQWARRWQPVILEALTSELTLLQNNASSHLLPSTLRIFPGAVNTLLSALDPAVPGHLHAWACVMNAQRATSGHSLWSVDSPHALKTLHIALSSLDDSIRLAALNLLCCSPKTKEAPSQVEYSALRDFLPLNLNSESSPFRQHFQAVLRKFLMRIRDSCMASIKGHNGKKGLTEEEEAELKQGVEFVDWLFQLSVVYLTPDSSYQRKKTVLLLLSAVLETCTDTWSPDRKKGQPPANMSTLINWAKERGKWDFFSKSKMLVLIGCLEDSTNEIRELSAELLLRFFPSSLPDDITAVLLRRAERLLHSPRVQEAQMGALMIKLLLHKVDGAFEHGEEKQSVKLIAFLLTKLEYHYLTARNDMLLAARTTPIHGVVSALQRGLLEVPGVLAESITHSVAGDIVSLIEKLTLLLLGVLYGDQDTQEKDVPPSFCDMGNAISSLIGQGGVEGAGLDEDGEENVLLSEEHSLVLTCCWVSLKEIGIFLGSLVERILSLHCKDLTLSVEELRKASKVFKDIILKCRHWGAVEGCCIGFTKFCRALLSSSDPEIREIPPLILKQGLSVLQSPRSTSVTRRAAGLPMLILGVLAAEDSSKTRPLLAQTINTLLDTAKAPLPQDWDQTLDLPQVCAVHTLQALVKGSSLGVAVLQYTPVVAVLSLTLLSSPCWAMRNAALQLYSSLCTRMLGQRPTGEEGSAHSGMSSPSFFNLYPALQPFLQGALESAATDLHDATLLLHPSLYPVLTLLAKLQPGAEEQTRYDGAYIQIHEHKSIILYITLHSILLYYLKLKQSRSILYTALKSACRSSCCRVRARGAYHDCKIFFWECLERVYSNNSLSVYPLQANLKKALLDQNLEYRGAFLTALVEVMTPEEDSLALPRPCLSGFEETWLQECVEVLFTDLESDRGGPVLISTALCAVSLLLCHSVDLSLLQRWCKLLKKHRCPEAPEALRAACAQALCLCGVHVVTRSLTGGLTLKELSTSLISTGIYLLQDESPQVRAKAAVFASLLCCSVRQPEDPQKCFYMQVNRALRSMLDLLLEEFWDASCALEALVCHLPDCDLNAVLKEAKETQCRSLYERDEANVFAEPSVISECLLPHLLNLVKHYPKSSTLAKNLERWAQNSAAIIKENLTICMQLQLGDVLNPDWLSLLIEPRFHGALSGLFTRVIVLLQLLKECDSIRPLLDPFSSSKNLQDIHRRFVLNGLFLPQVFIDALRTD</sequence>
<dbReference type="GO" id="GO:0005829">
    <property type="term" value="C:cytosol"/>
    <property type="evidence" value="ECO:0007669"/>
    <property type="project" value="TreeGrafter"/>
</dbReference>
<evidence type="ECO:0000256" key="2">
    <source>
        <dbReference type="ARBA" id="ARBA00022694"/>
    </source>
</evidence>
<evidence type="ECO:0000313" key="8">
    <source>
        <dbReference type="Proteomes" id="UP000472262"/>
    </source>
</evidence>
<evidence type="ECO:0000259" key="6">
    <source>
        <dbReference type="Pfam" id="PF25151"/>
    </source>
</evidence>
<feature type="domain" description="tRNA (32-2'-O)-methyltransferase regulator THADA-like C-terminal TPR repeats region" evidence="6">
    <location>
        <begin position="1095"/>
        <end position="1181"/>
    </location>
</feature>
<dbReference type="Pfam" id="PF10350">
    <property type="entry name" value="DUF2428"/>
    <property type="match status" value="1"/>
</dbReference>
<dbReference type="SUPFAM" id="SSF48371">
    <property type="entry name" value="ARM repeat"/>
    <property type="match status" value="2"/>
</dbReference>
<dbReference type="InParanoid" id="A0A672NSP3"/>
<keyword evidence="2" id="KW-0819">tRNA processing</keyword>
<feature type="domain" description="DUF2428" evidence="4">
    <location>
        <begin position="826"/>
        <end position="1093"/>
    </location>
</feature>
<dbReference type="InterPro" id="IPR056842">
    <property type="entry name" value="THADA-like_TPR_C"/>
</dbReference>
<gene>
    <name evidence="7" type="primary">si:ch211-225b11.4</name>
</gene>
<dbReference type="InterPro" id="IPR051954">
    <property type="entry name" value="tRNA_methyltransferase_THADA"/>
</dbReference>
<dbReference type="OMA" id="RSPCWAM"/>
<reference evidence="7" key="1">
    <citation type="submission" date="2025-08" db="UniProtKB">
        <authorList>
            <consortium name="Ensembl"/>
        </authorList>
    </citation>
    <scope>IDENTIFICATION</scope>
</reference>
<evidence type="ECO:0000256" key="3">
    <source>
        <dbReference type="ARBA" id="ARBA00035625"/>
    </source>
</evidence>
<proteinExistence type="inferred from homology"/>
<dbReference type="PANTHER" id="PTHR14387">
    <property type="entry name" value="THADA/DEATH RECEPTOR INTERACTING PROTEIN"/>
    <property type="match status" value="1"/>
</dbReference>
<evidence type="ECO:0000256" key="1">
    <source>
        <dbReference type="ARBA" id="ARBA00010409"/>
    </source>
</evidence>
<protein>
    <submittedName>
        <fullName evidence="7">Uncharacterized LOC107597327</fullName>
    </submittedName>
</protein>
<dbReference type="PANTHER" id="PTHR14387:SF0">
    <property type="entry name" value="DUF2428 DOMAIN-CONTAINING PROTEIN"/>
    <property type="match status" value="1"/>
</dbReference>
<dbReference type="InterPro" id="IPR056843">
    <property type="entry name" value="THADA-like_TPR"/>
</dbReference>
<comment type="similarity">
    <text evidence="1">Belongs to the THADA family.</text>
</comment>
<organism evidence="7 8">
    <name type="scientific">Sinocyclocheilus grahami</name>
    <name type="common">Dianchi golden-line fish</name>
    <name type="synonym">Barbus grahami</name>
    <dbReference type="NCBI Taxonomy" id="75366"/>
    <lineage>
        <taxon>Eukaryota</taxon>
        <taxon>Metazoa</taxon>
        <taxon>Chordata</taxon>
        <taxon>Craniata</taxon>
        <taxon>Vertebrata</taxon>
        <taxon>Euteleostomi</taxon>
        <taxon>Actinopterygii</taxon>
        <taxon>Neopterygii</taxon>
        <taxon>Teleostei</taxon>
        <taxon>Ostariophysi</taxon>
        <taxon>Cypriniformes</taxon>
        <taxon>Cyprinidae</taxon>
        <taxon>Cyprininae</taxon>
        <taxon>Sinocyclocheilus</taxon>
    </lineage>
</organism>
<reference evidence="7" key="2">
    <citation type="submission" date="2025-09" db="UniProtKB">
        <authorList>
            <consortium name="Ensembl"/>
        </authorList>
    </citation>
    <scope>IDENTIFICATION</scope>
</reference>
<name>A0A672NSP3_SINGR</name>
<dbReference type="Pfam" id="PF25151">
    <property type="entry name" value="TPR_Trm732_C"/>
    <property type="match status" value="1"/>
</dbReference>
<evidence type="ECO:0000313" key="7">
    <source>
        <dbReference type="Ensembl" id="ENSSGRP00000054232.1"/>
    </source>
</evidence>
<evidence type="ECO:0000259" key="4">
    <source>
        <dbReference type="Pfam" id="PF10350"/>
    </source>
</evidence>
<comment type="function">
    <text evidence="3">Together with methyltransferase FTSJ1, methylates the 2'-O-ribose of nucleotides at position 32 of the anticodon loop of substrate tRNAs.</text>
</comment>
<keyword evidence="8" id="KW-1185">Reference proteome</keyword>
<feature type="domain" description="tRNA (32-2'-O)-methyltransferase regulator THADA-like TPR repeats region" evidence="5">
    <location>
        <begin position="432"/>
        <end position="652"/>
    </location>
</feature>
<accession>A0A672NSP3</accession>
<dbReference type="InterPro" id="IPR016024">
    <property type="entry name" value="ARM-type_fold"/>
</dbReference>
<dbReference type="Ensembl" id="ENSSGRT00000057943.1">
    <property type="protein sequence ID" value="ENSSGRP00000054232.1"/>
    <property type="gene ID" value="ENSSGRG00000028534.1"/>
</dbReference>
<dbReference type="Proteomes" id="UP000472262">
    <property type="component" value="Unassembled WGS sequence"/>
</dbReference>
<dbReference type="InterPro" id="IPR019442">
    <property type="entry name" value="THADA/TRM732_DUF2428"/>
</dbReference>
<evidence type="ECO:0000259" key="5">
    <source>
        <dbReference type="Pfam" id="PF25150"/>
    </source>
</evidence>
<dbReference type="GO" id="GO:0030488">
    <property type="term" value="P:tRNA methylation"/>
    <property type="evidence" value="ECO:0007669"/>
    <property type="project" value="TreeGrafter"/>
</dbReference>